<organism evidence="1 2">
    <name type="scientific">Salicibibacter kimchii</name>
    <dbReference type="NCBI Taxonomy" id="2099786"/>
    <lineage>
        <taxon>Bacteria</taxon>
        <taxon>Bacillati</taxon>
        <taxon>Bacillota</taxon>
        <taxon>Bacilli</taxon>
        <taxon>Bacillales</taxon>
        <taxon>Bacillaceae</taxon>
        <taxon>Salicibibacter</taxon>
    </lineage>
</organism>
<protein>
    <submittedName>
        <fullName evidence="1">Bacillithiol system redox-active protein YtxJ</fullName>
    </submittedName>
</protein>
<dbReference type="SUPFAM" id="SSF52833">
    <property type="entry name" value="Thioredoxin-like"/>
    <property type="match status" value="1"/>
</dbReference>
<dbReference type="Proteomes" id="UP000252100">
    <property type="component" value="Chromosome"/>
</dbReference>
<dbReference type="InterPro" id="IPR022551">
    <property type="entry name" value="BrxC"/>
</dbReference>
<dbReference type="NCBIfam" id="TIGR04019">
    <property type="entry name" value="B_thiol_YtxJ"/>
    <property type="match status" value="1"/>
</dbReference>
<dbReference type="AlphaFoldDB" id="A0A345C3Y7"/>
<dbReference type="EMBL" id="CP031092">
    <property type="protein sequence ID" value="AXF57918.1"/>
    <property type="molecule type" value="Genomic_DNA"/>
</dbReference>
<accession>A0A345C3Y7</accession>
<dbReference type="Gene3D" id="3.40.30.10">
    <property type="entry name" value="Glutaredoxin"/>
    <property type="match status" value="1"/>
</dbReference>
<evidence type="ECO:0000313" key="2">
    <source>
        <dbReference type="Proteomes" id="UP000252100"/>
    </source>
</evidence>
<name>A0A345C3Y7_9BACI</name>
<gene>
    <name evidence="1" type="primary">ytxJ</name>
    <name evidence="1" type="ORF">DT065_08125</name>
</gene>
<reference evidence="1 2" key="1">
    <citation type="journal article" date="2018" name="J. Microbiol.">
        <title>Salicibibacter kimchii gen. nov., sp. nov., a moderately halophilic and alkalitolerant bacterium in the family Bacillaceae, isolated from kimchi.</title>
        <authorList>
            <person name="Jang J.Y."/>
            <person name="Oh Y.J."/>
            <person name="Lim S.K."/>
            <person name="Park H.K."/>
            <person name="Lee C."/>
            <person name="Kim J.Y."/>
            <person name="Lee M.A."/>
            <person name="Choi H.J."/>
        </authorList>
    </citation>
    <scope>NUCLEOTIDE SEQUENCE [LARGE SCALE GENOMIC DNA]</scope>
    <source>
        <strain evidence="1 2">NKC1-1</strain>
    </source>
</reference>
<keyword evidence="2" id="KW-1185">Reference proteome</keyword>
<sequence length="111" mass="12730">MGGKNVKKINEQKQLFDAIEENEEILLFKNSTTCPISSNAFDEFKAFATEHPEVPVYYLNVQEARPLSEYVATYWDVKHESPQALLLTATEAKWHTSHSDITEQTLEKTIL</sequence>
<dbReference type="KEGG" id="rue:DT065_08125"/>
<dbReference type="Pfam" id="PF11009">
    <property type="entry name" value="BrxC"/>
    <property type="match status" value="1"/>
</dbReference>
<proteinExistence type="predicted"/>
<dbReference type="OrthoDB" id="677051at2"/>
<dbReference type="InterPro" id="IPR036249">
    <property type="entry name" value="Thioredoxin-like_sf"/>
</dbReference>
<evidence type="ECO:0000313" key="1">
    <source>
        <dbReference type="EMBL" id="AXF57918.1"/>
    </source>
</evidence>